<evidence type="ECO:0000256" key="12">
    <source>
        <dbReference type="ARBA" id="ARBA00023306"/>
    </source>
</evidence>
<evidence type="ECO:0000256" key="3">
    <source>
        <dbReference type="ARBA" id="ARBA00022527"/>
    </source>
</evidence>
<dbReference type="OMA" id="WRRRSHY"/>
<feature type="region of interest" description="Disordered" evidence="17">
    <location>
        <begin position="18"/>
        <end position="51"/>
    </location>
</feature>
<evidence type="ECO:0000256" key="7">
    <source>
        <dbReference type="ARBA" id="ARBA00022777"/>
    </source>
</evidence>
<evidence type="ECO:0000256" key="15">
    <source>
        <dbReference type="ARBA" id="ARBA00048679"/>
    </source>
</evidence>
<evidence type="ECO:0000256" key="9">
    <source>
        <dbReference type="ARBA" id="ARBA00022842"/>
    </source>
</evidence>
<feature type="region of interest" description="Disordered" evidence="17">
    <location>
        <begin position="430"/>
        <end position="449"/>
    </location>
</feature>
<dbReference type="STRING" id="136037.A0A067RAD2"/>
<dbReference type="Gene3D" id="1.10.510.10">
    <property type="entry name" value="Transferase(Phosphotransferase) domain 1"/>
    <property type="match status" value="1"/>
</dbReference>
<comment type="catalytic activity">
    <reaction evidence="14">
        <text>L-threonyl-[protein] + ATP = O-phospho-L-threonyl-[protein] + ADP + H(+)</text>
        <dbReference type="Rhea" id="RHEA:46608"/>
        <dbReference type="Rhea" id="RHEA-COMP:11060"/>
        <dbReference type="Rhea" id="RHEA-COMP:11605"/>
        <dbReference type="ChEBI" id="CHEBI:15378"/>
        <dbReference type="ChEBI" id="CHEBI:30013"/>
        <dbReference type="ChEBI" id="CHEBI:30616"/>
        <dbReference type="ChEBI" id="CHEBI:61977"/>
        <dbReference type="ChEBI" id="CHEBI:456216"/>
        <dbReference type="EC" id="2.7.11.1"/>
    </reaction>
</comment>
<dbReference type="InterPro" id="IPR050339">
    <property type="entry name" value="CC_SR_Kinase"/>
</dbReference>
<comment type="subcellular location">
    <subcellularLocation>
        <location evidence="1">Golgi apparatus membrane</location>
        <topology evidence="1">Peripheral membrane protein</topology>
    </subcellularLocation>
</comment>
<keyword evidence="5" id="KW-0479">Metal-binding</keyword>
<dbReference type="SUPFAM" id="SSF56112">
    <property type="entry name" value="Protein kinase-like (PK-like)"/>
    <property type="match status" value="1"/>
</dbReference>
<dbReference type="GO" id="GO:0005524">
    <property type="term" value="F:ATP binding"/>
    <property type="evidence" value="ECO:0007669"/>
    <property type="project" value="UniProtKB-UniRule"/>
</dbReference>
<evidence type="ECO:0000256" key="13">
    <source>
        <dbReference type="ARBA" id="ARBA00037982"/>
    </source>
</evidence>
<dbReference type="EMBL" id="KK852822">
    <property type="protein sequence ID" value="KDR15533.1"/>
    <property type="molecule type" value="Genomic_DNA"/>
</dbReference>
<evidence type="ECO:0000256" key="2">
    <source>
        <dbReference type="ARBA" id="ARBA00012513"/>
    </source>
</evidence>
<evidence type="ECO:0000313" key="19">
    <source>
        <dbReference type="EMBL" id="KDR15533.1"/>
    </source>
</evidence>
<dbReference type="InParanoid" id="A0A067RAD2"/>
<feature type="region of interest" description="Disordered" evidence="17">
    <location>
        <begin position="468"/>
        <end position="491"/>
    </location>
</feature>
<dbReference type="Gene3D" id="3.30.200.20">
    <property type="entry name" value="Phosphorylase Kinase, domain 1"/>
    <property type="match status" value="1"/>
</dbReference>
<dbReference type="PROSITE" id="PS50011">
    <property type="entry name" value="PROTEIN_KINASE_DOM"/>
    <property type="match status" value="1"/>
</dbReference>
<dbReference type="InterPro" id="IPR000719">
    <property type="entry name" value="Prot_kinase_dom"/>
</dbReference>
<dbReference type="PANTHER" id="PTHR11042">
    <property type="entry name" value="EUKARYOTIC TRANSLATION INITIATION FACTOR 2-ALPHA KINASE EIF2-ALPHA KINASE -RELATED"/>
    <property type="match status" value="1"/>
</dbReference>
<dbReference type="PROSITE" id="PS00108">
    <property type="entry name" value="PROTEIN_KINASE_ST"/>
    <property type="match status" value="1"/>
</dbReference>
<evidence type="ECO:0000259" key="18">
    <source>
        <dbReference type="PROSITE" id="PS50011"/>
    </source>
</evidence>
<comment type="catalytic activity">
    <reaction evidence="15">
        <text>L-seryl-[protein] + ATP = O-phospho-L-seryl-[protein] + ADP + H(+)</text>
        <dbReference type="Rhea" id="RHEA:17989"/>
        <dbReference type="Rhea" id="RHEA-COMP:9863"/>
        <dbReference type="Rhea" id="RHEA-COMP:11604"/>
        <dbReference type="ChEBI" id="CHEBI:15378"/>
        <dbReference type="ChEBI" id="CHEBI:29999"/>
        <dbReference type="ChEBI" id="CHEBI:30616"/>
        <dbReference type="ChEBI" id="CHEBI:83421"/>
        <dbReference type="ChEBI" id="CHEBI:456216"/>
        <dbReference type="EC" id="2.7.11.1"/>
    </reaction>
</comment>
<dbReference type="PANTHER" id="PTHR11042:SF183">
    <property type="entry name" value="MEMBRANE-ASSOCIATED TYROSINE- AND THREONINE-SPECIFIC CDC2-INHIBITORY KINASE"/>
    <property type="match status" value="1"/>
</dbReference>
<evidence type="ECO:0000256" key="17">
    <source>
        <dbReference type="SAM" id="MobiDB-lite"/>
    </source>
</evidence>
<keyword evidence="3" id="KW-0723">Serine/threonine-protein kinase</keyword>
<dbReference type="PROSITE" id="PS00107">
    <property type="entry name" value="PROTEIN_KINASE_ATP"/>
    <property type="match status" value="1"/>
</dbReference>
<keyword evidence="9" id="KW-0460">Magnesium</keyword>
<dbReference type="SMART" id="SM00220">
    <property type="entry name" value="S_TKc"/>
    <property type="match status" value="1"/>
</dbReference>
<keyword evidence="10" id="KW-0333">Golgi apparatus</keyword>
<keyword evidence="8 16" id="KW-0067">ATP-binding</keyword>
<evidence type="ECO:0000313" key="20">
    <source>
        <dbReference type="Proteomes" id="UP000027135"/>
    </source>
</evidence>
<evidence type="ECO:0000256" key="6">
    <source>
        <dbReference type="ARBA" id="ARBA00022741"/>
    </source>
</evidence>
<accession>A0A067RAD2</accession>
<evidence type="ECO:0000256" key="16">
    <source>
        <dbReference type="PROSITE-ProRule" id="PRU10141"/>
    </source>
</evidence>
<dbReference type="eggNOG" id="KOG0601">
    <property type="taxonomic scope" value="Eukaryota"/>
</dbReference>
<dbReference type="GO" id="GO:0110031">
    <property type="term" value="P:negative regulation of G2/MI transition of meiotic cell cycle"/>
    <property type="evidence" value="ECO:0007669"/>
    <property type="project" value="TreeGrafter"/>
</dbReference>
<evidence type="ECO:0000256" key="8">
    <source>
        <dbReference type="ARBA" id="ARBA00022840"/>
    </source>
</evidence>
<evidence type="ECO:0000256" key="10">
    <source>
        <dbReference type="ARBA" id="ARBA00023034"/>
    </source>
</evidence>
<keyword evidence="12" id="KW-0131">Cell cycle</keyword>
<evidence type="ECO:0000256" key="14">
    <source>
        <dbReference type="ARBA" id="ARBA00047899"/>
    </source>
</evidence>
<feature type="binding site" evidence="16">
    <location>
        <position position="124"/>
    </location>
    <ligand>
        <name>ATP</name>
        <dbReference type="ChEBI" id="CHEBI:30616"/>
    </ligand>
</feature>
<keyword evidence="7 19" id="KW-0418">Kinase</keyword>
<feature type="compositionally biased region" description="Low complexity" evidence="17">
    <location>
        <begin position="430"/>
        <end position="447"/>
    </location>
</feature>
<dbReference type="EC" id="2.7.11.1" evidence="2"/>
<keyword evidence="11" id="KW-0472">Membrane</keyword>
<dbReference type="AlphaFoldDB" id="A0A067RAD2"/>
<evidence type="ECO:0000256" key="5">
    <source>
        <dbReference type="ARBA" id="ARBA00022723"/>
    </source>
</evidence>
<name>A0A067RAD2_ZOONE</name>
<proteinExistence type="inferred from homology"/>
<dbReference type="Proteomes" id="UP000027135">
    <property type="component" value="Unassembled WGS sequence"/>
</dbReference>
<dbReference type="GO" id="GO:0005634">
    <property type="term" value="C:nucleus"/>
    <property type="evidence" value="ECO:0007669"/>
    <property type="project" value="TreeGrafter"/>
</dbReference>
<sequence length="550" mass="63019">MFYIYFILQIIMSHKHSPGPAPDIIHPAHSTKKARRTPKERRPPKLKRRSYNANRSLFSQDANLISFQNNGDSSPILSKLHKHTHHLTYFREQFEDVHQIGEGSFGEVFRARSKETGLYYAVKKSKERFRSDCDRRLKLEEVRKHELIPKHDNCVQFIGAWEEDDYLYIQLELCKTSLEEYTEVNHEITQDMLWDILLDVLLAVKHLHDHNLIHLDIKLENILVDLNGHYKLGDFGLVVDMSKEDFEDAVEGDPKYLAPELMTGHFTKAADIFSLGITMLELASDLDLPSQGPLWHELRNGIFPDDHIKHICPKMFELIRAMMTPDYVERPTVDFLLTHPHLTKMMMWRRRSHYVSQMVSQVQSLCSNWCAVLKSFMEIVLLPLAYLHSSTRSSCNSNGYVANGCVTNGTECSEWGNLCSDAENGEKSSMNQSCSSTSTCTTSPSFSPIRGDEQQTLFNTSVPYVMVTNSTPSSAPPGTPRKRNSDSLQDSITPVRTRIKRLCVSNTELHSYDQRSELETEVSTSCYHFSFSRTSTGARNLLPVFRNCKD</sequence>
<dbReference type="InterPro" id="IPR017441">
    <property type="entry name" value="Protein_kinase_ATP_BS"/>
</dbReference>
<keyword evidence="4" id="KW-0808">Transferase</keyword>
<dbReference type="GO" id="GO:0000139">
    <property type="term" value="C:Golgi membrane"/>
    <property type="evidence" value="ECO:0007669"/>
    <property type="project" value="UniProtKB-SubCell"/>
</dbReference>
<dbReference type="GO" id="GO:0004674">
    <property type="term" value="F:protein serine/threonine kinase activity"/>
    <property type="evidence" value="ECO:0007669"/>
    <property type="project" value="UniProtKB-KW"/>
</dbReference>
<dbReference type="InterPro" id="IPR008271">
    <property type="entry name" value="Ser/Thr_kinase_AS"/>
</dbReference>
<gene>
    <name evidence="19" type="ORF">L798_10599</name>
</gene>
<keyword evidence="6 16" id="KW-0547">Nucleotide-binding</keyword>
<dbReference type="Pfam" id="PF00069">
    <property type="entry name" value="Pkinase"/>
    <property type="match status" value="1"/>
</dbReference>
<protein>
    <recommendedName>
        <fullName evidence="2">non-specific serine/threonine protein kinase</fullName>
        <ecNumber evidence="2">2.7.11.1</ecNumber>
    </recommendedName>
</protein>
<dbReference type="OrthoDB" id="5337378at2759"/>
<dbReference type="GO" id="GO:0051321">
    <property type="term" value="P:meiotic cell cycle"/>
    <property type="evidence" value="ECO:0007669"/>
    <property type="project" value="TreeGrafter"/>
</dbReference>
<evidence type="ECO:0000256" key="11">
    <source>
        <dbReference type="ARBA" id="ARBA00023136"/>
    </source>
</evidence>
<dbReference type="InterPro" id="IPR011009">
    <property type="entry name" value="Kinase-like_dom_sf"/>
</dbReference>
<keyword evidence="20" id="KW-1185">Reference proteome</keyword>
<evidence type="ECO:0000256" key="4">
    <source>
        <dbReference type="ARBA" id="ARBA00022679"/>
    </source>
</evidence>
<dbReference type="FunFam" id="1.10.510.10:FF:000315">
    <property type="entry name" value="membrane-associated tyrosine- and threonine-specific cdc2-inhibitory kinase"/>
    <property type="match status" value="1"/>
</dbReference>
<comment type="similarity">
    <text evidence="13">Belongs to the protein kinase superfamily. Ser/Thr protein kinase family. GCN2 subfamily.</text>
</comment>
<organism evidence="19 20">
    <name type="scientific">Zootermopsis nevadensis</name>
    <name type="common">Dampwood termite</name>
    <dbReference type="NCBI Taxonomy" id="136037"/>
    <lineage>
        <taxon>Eukaryota</taxon>
        <taxon>Metazoa</taxon>
        <taxon>Ecdysozoa</taxon>
        <taxon>Arthropoda</taxon>
        <taxon>Hexapoda</taxon>
        <taxon>Insecta</taxon>
        <taxon>Pterygota</taxon>
        <taxon>Neoptera</taxon>
        <taxon>Polyneoptera</taxon>
        <taxon>Dictyoptera</taxon>
        <taxon>Blattodea</taxon>
        <taxon>Blattoidea</taxon>
        <taxon>Termitoidae</taxon>
        <taxon>Termopsidae</taxon>
        <taxon>Zootermopsis</taxon>
    </lineage>
</organism>
<dbReference type="GO" id="GO:0046872">
    <property type="term" value="F:metal ion binding"/>
    <property type="evidence" value="ECO:0007669"/>
    <property type="project" value="UniProtKB-KW"/>
</dbReference>
<dbReference type="FunCoup" id="A0A067RAD2">
    <property type="interactions" value="300"/>
</dbReference>
<reference evidence="19 20" key="1">
    <citation type="journal article" date="2014" name="Nat. Commun.">
        <title>Molecular traces of alternative social organization in a termite genome.</title>
        <authorList>
            <person name="Terrapon N."/>
            <person name="Li C."/>
            <person name="Robertson H.M."/>
            <person name="Ji L."/>
            <person name="Meng X."/>
            <person name="Booth W."/>
            <person name="Chen Z."/>
            <person name="Childers C.P."/>
            <person name="Glastad K.M."/>
            <person name="Gokhale K."/>
            <person name="Gowin J."/>
            <person name="Gronenberg W."/>
            <person name="Hermansen R.A."/>
            <person name="Hu H."/>
            <person name="Hunt B.G."/>
            <person name="Huylmans A.K."/>
            <person name="Khalil S.M."/>
            <person name="Mitchell R.D."/>
            <person name="Munoz-Torres M.C."/>
            <person name="Mustard J.A."/>
            <person name="Pan H."/>
            <person name="Reese J.T."/>
            <person name="Scharf M.E."/>
            <person name="Sun F."/>
            <person name="Vogel H."/>
            <person name="Xiao J."/>
            <person name="Yang W."/>
            <person name="Yang Z."/>
            <person name="Yang Z."/>
            <person name="Zhou J."/>
            <person name="Zhu J."/>
            <person name="Brent C.S."/>
            <person name="Elsik C.G."/>
            <person name="Goodisman M.A."/>
            <person name="Liberles D.A."/>
            <person name="Roe R.M."/>
            <person name="Vargo E.L."/>
            <person name="Vilcinskas A."/>
            <person name="Wang J."/>
            <person name="Bornberg-Bauer E."/>
            <person name="Korb J."/>
            <person name="Zhang G."/>
            <person name="Liebig J."/>
        </authorList>
    </citation>
    <scope>NUCLEOTIDE SEQUENCE [LARGE SCALE GENOMIC DNA]</scope>
    <source>
        <tissue evidence="19">Whole organism</tissue>
    </source>
</reference>
<feature type="compositionally biased region" description="Basic residues" evidence="17">
    <location>
        <begin position="29"/>
        <end position="50"/>
    </location>
</feature>
<evidence type="ECO:0000256" key="1">
    <source>
        <dbReference type="ARBA" id="ARBA00004395"/>
    </source>
</evidence>
<feature type="domain" description="Protein kinase" evidence="18">
    <location>
        <begin position="94"/>
        <end position="342"/>
    </location>
</feature>